<gene>
    <name evidence="1" type="ORF">EWM63_24740</name>
</gene>
<dbReference type="Proteomes" id="UP000290637">
    <property type="component" value="Chromosome"/>
</dbReference>
<evidence type="ECO:0000313" key="1">
    <source>
        <dbReference type="EMBL" id="QBE65787.1"/>
    </source>
</evidence>
<reference evidence="1 2" key="1">
    <citation type="submission" date="2019-02" db="EMBL/GenBank/DDBJ databases">
        <title>Draft Genome Sequences of Six Type Strains of the Genus Massilia.</title>
        <authorList>
            <person name="Miess H."/>
            <person name="Frediansyhah A."/>
            <person name="Gross H."/>
        </authorList>
    </citation>
    <scope>NUCLEOTIDE SEQUENCE [LARGE SCALE GENOMIC DNA]</scope>
    <source>
        <strain evidence="1 2">DSM 17473</strain>
    </source>
</reference>
<name>A0A4P6L2X6_9BURK</name>
<dbReference type="GO" id="GO:0035438">
    <property type="term" value="F:cyclic-di-GMP binding"/>
    <property type="evidence" value="ECO:0007669"/>
    <property type="project" value="InterPro"/>
</dbReference>
<proteinExistence type="predicted"/>
<evidence type="ECO:0008006" key="3">
    <source>
        <dbReference type="Google" id="ProtNLM"/>
    </source>
</evidence>
<evidence type="ECO:0000313" key="2">
    <source>
        <dbReference type="Proteomes" id="UP000290637"/>
    </source>
</evidence>
<keyword evidence="2" id="KW-1185">Reference proteome</keyword>
<dbReference type="KEGG" id="plue:EWM63_24740"/>
<sequence>MPAARPDPRRMTVKQLSSKAPQPCAPGLVFLRLERVMLAYEHPTYFGGIAALNTVLGRGQLYAIVEHGAGALAPLLHATLVSAQVPACLVSRRARLDETMSHGALPDNGRLTLLEHATGRAARDRLPEMAAELAQFGVDSAAVVLLDHAETLFGGDPRDDGSVLRQLREWAARDDKAIVLLLRAEVAVTSTHAPEFAGIARVHGTADAAWETCHWHNTRGVAGASTQRLMRDGSGFALAIAPCAAPASQAEEPALLVLTGALAPHERHKVRCQVMDDADALALAAGGQSPATLLLPFSRSAPFDTLVRTVYALRQQCARDVKIVIREMDMGMRQAQEAVLQRVGATLVVPAGMPLSRCVALCAALGPQMFTGVLPESVDALLDAAPARHQGYLAPAAFIGALDDSLQHSQQLRVECALVRLRLARGVTATDALRQCDIRRAGDLVTADGKSLYVFLYACHEGDVEVTLERLFRLPYRDLFDGEARFLTARDIGRQRDTLARKADLLPDLGAALAAPAAQAATRIAMPAPALNGPASFRYAAPAPAQRRTLAPRTPATLQA</sequence>
<dbReference type="AlphaFoldDB" id="A0A4P6L2X6"/>
<dbReference type="InterPro" id="IPR017745">
    <property type="entry name" value="BcsE"/>
</dbReference>
<organism evidence="1 2">
    <name type="scientific">Pseudoduganella lutea</name>
    <dbReference type="NCBI Taxonomy" id="321985"/>
    <lineage>
        <taxon>Bacteria</taxon>
        <taxon>Pseudomonadati</taxon>
        <taxon>Pseudomonadota</taxon>
        <taxon>Betaproteobacteria</taxon>
        <taxon>Burkholderiales</taxon>
        <taxon>Oxalobacteraceae</taxon>
        <taxon>Telluria group</taxon>
        <taxon>Pseudoduganella</taxon>
    </lineage>
</organism>
<dbReference type="Pfam" id="PF10995">
    <property type="entry name" value="CBP_BcsE"/>
    <property type="match status" value="1"/>
</dbReference>
<dbReference type="OrthoDB" id="5840260at2"/>
<accession>A0A4P6L2X6</accession>
<protein>
    <recommendedName>
        <fullName evidence="3">Cellulose biosynthesis protein BcsE</fullName>
    </recommendedName>
</protein>
<dbReference type="EMBL" id="CP035913">
    <property type="protein sequence ID" value="QBE65787.1"/>
    <property type="molecule type" value="Genomic_DNA"/>
</dbReference>